<sequence length="46" mass="5351">MWLDLRAAQFRGTHGRRQWCSTRCGDRVRAARAYARKRENALNSSA</sequence>
<dbReference type="Gene3D" id="1.10.3300.10">
    <property type="entry name" value="Jann2411-like domain"/>
    <property type="match status" value="1"/>
</dbReference>
<dbReference type="SUPFAM" id="SSF160904">
    <property type="entry name" value="Jann2411-like"/>
    <property type="match status" value="1"/>
</dbReference>
<dbReference type="RefSeq" id="WP_240520497.1">
    <property type="nucleotide sequence ID" value="NZ_BAAAVQ010000049.1"/>
</dbReference>
<dbReference type="Proteomes" id="UP001595884">
    <property type="component" value="Unassembled WGS sequence"/>
</dbReference>
<evidence type="ECO:0000313" key="2">
    <source>
        <dbReference type="EMBL" id="MFC4716815.1"/>
    </source>
</evidence>
<proteinExistence type="predicted"/>
<protein>
    <submittedName>
        <fullName evidence="2">CGNR zinc finger domain-containing protein</fullName>
    </submittedName>
</protein>
<feature type="domain" description="Zinc finger CGNR" evidence="1">
    <location>
        <begin position="12"/>
        <end position="37"/>
    </location>
</feature>
<reference evidence="3" key="1">
    <citation type="journal article" date="2019" name="Int. J. Syst. Evol. Microbiol.">
        <title>The Global Catalogue of Microorganisms (GCM) 10K type strain sequencing project: providing services to taxonomists for standard genome sequencing and annotation.</title>
        <authorList>
            <consortium name="The Broad Institute Genomics Platform"/>
            <consortium name="The Broad Institute Genome Sequencing Center for Infectious Disease"/>
            <person name="Wu L."/>
            <person name="Ma J."/>
        </authorList>
    </citation>
    <scope>NUCLEOTIDE SEQUENCE [LARGE SCALE GENOMIC DNA]</scope>
    <source>
        <strain evidence="3">CGMCC 1.12849</strain>
    </source>
</reference>
<dbReference type="InterPro" id="IPR021005">
    <property type="entry name" value="Znf_CGNR"/>
</dbReference>
<dbReference type="Pfam" id="PF11706">
    <property type="entry name" value="zf-CGNR"/>
    <property type="match status" value="1"/>
</dbReference>
<comment type="caution">
    <text evidence="2">The sequence shown here is derived from an EMBL/GenBank/DDBJ whole genome shotgun (WGS) entry which is preliminary data.</text>
</comment>
<keyword evidence="3" id="KW-1185">Reference proteome</keyword>
<name>A0ABV9MMJ6_9MICC</name>
<dbReference type="EMBL" id="JBHSHE010000055">
    <property type="protein sequence ID" value="MFC4716815.1"/>
    <property type="molecule type" value="Genomic_DNA"/>
</dbReference>
<accession>A0ABV9MMJ6</accession>
<gene>
    <name evidence="2" type="ORF">ACFO7V_11800</name>
</gene>
<evidence type="ECO:0000259" key="1">
    <source>
        <dbReference type="Pfam" id="PF11706"/>
    </source>
</evidence>
<evidence type="ECO:0000313" key="3">
    <source>
        <dbReference type="Proteomes" id="UP001595884"/>
    </source>
</evidence>
<organism evidence="2 3">
    <name type="scientific">Glutamicibacter bergerei</name>
    <dbReference type="NCBI Taxonomy" id="256702"/>
    <lineage>
        <taxon>Bacteria</taxon>
        <taxon>Bacillati</taxon>
        <taxon>Actinomycetota</taxon>
        <taxon>Actinomycetes</taxon>
        <taxon>Micrococcales</taxon>
        <taxon>Micrococcaceae</taxon>
        <taxon>Glutamicibacter</taxon>
    </lineage>
</organism>
<dbReference type="InterPro" id="IPR023286">
    <property type="entry name" value="ABATE_dom_sf"/>
</dbReference>